<name>A0ABS5AJE2_9PSEU</name>
<evidence type="ECO:0000313" key="3">
    <source>
        <dbReference type="Proteomes" id="UP001519363"/>
    </source>
</evidence>
<dbReference type="InterPro" id="IPR010427">
    <property type="entry name" value="DUF1023"/>
</dbReference>
<evidence type="ECO:0000313" key="2">
    <source>
        <dbReference type="EMBL" id="MBP2475810.1"/>
    </source>
</evidence>
<dbReference type="SUPFAM" id="SSF53474">
    <property type="entry name" value="alpha/beta-Hydrolases"/>
    <property type="match status" value="1"/>
</dbReference>
<sequence>MSLDPETLFRRMTCGDPVRLAEAADPLTGAVSAVDRAGESARLGRRATGSWSGAAEAAFGERAGLSVTAVATSAGRLRSAAAVVQAAVRAQRTMRAGAERAIAVWRGRPAGTNPPELAEAVVRALETVRAPYSEVLRSLASALDHLEPGFHAVAGTSAEWQALPGQGIVLPPPGSDPRQVAAWWAGLSTVERERLLLTHYEALGRLRGLPAPVLDAANRRRLTEDAARFRGEVATANRGIADRARELGLDPNDPEALRDANDPALSRLLDDRAEAHRRLTNATLAADRLAEAERLAGERGVDEVLVLAWEPDGPRGQGGMAVAFGNPDRAPNLAVCVPGTGSGLAGFSLAQAANLRAEMGEPNAAVQWLGYDAPDAILNPQVASPDQAVAGAAALVADVDGYRAAAGHRQHVTVIGHSYGSTVVGHAGLAGLAADDVAFVGSPGVGAAHADELSPARVWAGMTEHDPVVRATDDSWFTADGSNHGPYDAEFGARGFGADDGSGTGHAHSAYYDQGSESLRNLANIATGHPEQVTAATDHLGNELAEAGADLRDGGGRVISSALDGDWDAAREAAADTGRELLNDAADLAVSGAGRAVEAGRDLVEGALGGLGRLF</sequence>
<feature type="domain" description="DUF1023" evidence="1">
    <location>
        <begin position="314"/>
        <end position="469"/>
    </location>
</feature>
<dbReference type="Pfam" id="PF06259">
    <property type="entry name" value="Abhydrolase_8"/>
    <property type="match status" value="1"/>
</dbReference>
<dbReference type="Proteomes" id="UP001519363">
    <property type="component" value="Unassembled WGS sequence"/>
</dbReference>
<evidence type="ECO:0000259" key="1">
    <source>
        <dbReference type="Pfam" id="PF06259"/>
    </source>
</evidence>
<comment type="caution">
    <text evidence="2">The sequence shown here is derived from an EMBL/GenBank/DDBJ whole genome shotgun (WGS) entry which is preliminary data.</text>
</comment>
<dbReference type="EMBL" id="JAGIOO010000001">
    <property type="protein sequence ID" value="MBP2475810.1"/>
    <property type="molecule type" value="Genomic_DNA"/>
</dbReference>
<keyword evidence="3" id="KW-1185">Reference proteome</keyword>
<dbReference type="RefSeq" id="WP_086785407.1">
    <property type="nucleotide sequence ID" value="NZ_JAGIOO010000001.1"/>
</dbReference>
<gene>
    <name evidence="2" type="ORF">JOF53_004682</name>
</gene>
<proteinExistence type="predicted"/>
<organism evidence="2 3">
    <name type="scientific">Crossiella equi</name>
    <dbReference type="NCBI Taxonomy" id="130796"/>
    <lineage>
        <taxon>Bacteria</taxon>
        <taxon>Bacillati</taxon>
        <taxon>Actinomycetota</taxon>
        <taxon>Actinomycetes</taxon>
        <taxon>Pseudonocardiales</taxon>
        <taxon>Pseudonocardiaceae</taxon>
        <taxon>Crossiella</taxon>
    </lineage>
</organism>
<accession>A0ABS5AJE2</accession>
<reference evidence="2 3" key="1">
    <citation type="submission" date="2021-03" db="EMBL/GenBank/DDBJ databases">
        <title>Sequencing the genomes of 1000 actinobacteria strains.</title>
        <authorList>
            <person name="Klenk H.-P."/>
        </authorList>
    </citation>
    <scope>NUCLEOTIDE SEQUENCE [LARGE SCALE GENOMIC DNA]</scope>
    <source>
        <strain evidence="2 3">DSM 44580</strain>
    </source>
</reference>
<dbReference type="InterPro" id="IPR029058">
    <property type="entry name" value="AB_hydrolase_fold"/>
</dbReference>
<protein>
    <recommendedName>
        <fullName evidence="1">DUF1023 domain-containing protein</fullName>
    </recommendedName>
</protein>